<evidence type="ECO:0000313" key="2">
    <source>
        <dbReference type="EMBL" id="BAD67670.1"/>
    </source>
</evidence>
<feature type="region of interest" description="Disordered" evidence="1">
    <location>
        <begin position="66"/>
        <end position="93"/>
    </location>
</feature>
<reference evidence="3" key="1">
    <citation type="journal article" date="2005" name="Nature">
        <title>The map-based sequence of the rice genome.</title>
        <authorList>
            <consortium name="International rice genome sequencing project (IRGSP)"/>
            <person name="Matsumoto T."/>
            <person name="Wu J."/>
            <person name="Kanamori H."/>
            <person name="Katayose Y."/>
            <person name="Fujisawa M."/>
            <person name="Namiki N."/>
            <person name="Mizuno H."/>
            <person name="Yamamoto K."/>
            <person name="Antonio B.A."/>
            <person name="Baba T."/>
            <person name="Sakata K."/>
            <person name="Nagamura Y."/>
            <person name="Aoki H."/>
            <person name="Arikawa K."/>
            <person name="Arita K."/>
            <person name="Bito T."/>
            <person name="Chiden Y."/>
            <person name="Fujitsuka N."/>
            <person name="Fukunaka R."/>
            <person name="Hamada M."/>
            <person name="Harada C."/>
            <person name="Hayashi A."/>
            <person name="Hijishita S."/>
            <person name="Honda M."/>
            <person name="Hosokawa S."/>
            <person name="Ichikawa Y."/>
            <person name="Idonuma A."/>
            <person name="Iijima M."/>
            <person name="Ikeda M."/>
            <person name="Ikeno M."/>
            <person name="Ito K."/>
            <person name="Ito S."/>
            <person name="Ito T."/>
            <person name="Ito Y."/>
            <person name="Ito Y."/>
            <person name="Iwabuchi A."/>
            <person name="Kamiya K."/>
            <person name="Karasawa W."/>
            <person name="Kurita K."/>
            <person name="Katagiri S."/>
            <person name="Kikuta A."/>
            <person name="Kobayashi H."/>
            <person name="Kobayashi N."/>
            <person name="Machita K."/>
            <person name="Maehara T."/>
            <person name="Masukawa M."/>
            <person name="Mizubayashi T."/>
            <person name="Mukai Y."/>
            <person name="Nagasaki H."/>
            <person name="Nagata Y."/>
            <person name="Naito S."/>
            <person name="Nakashima M."/>
            <person name="Nakama Y."/>
            <person name="Nakamichi Y."/>
            <person name="Nakamura M."/>
            <person name="Meguro A."/>
            <person name="Negishi M."/>
            <person name="Ohta I."/>
            <person name="Ohta T."/>
            <person name="Okamoto M."/>
            <person name="Ono N."/>
            <person name="Saji S."/>
            <person name="Sakaguchi M."/>
            <person name="Sakai K."/>
            <person name="Shibata M."/>
            <person name="Shimokawa T."/>
            <person name="Song J."/>
            <person name="Takazaki Y."/>
            <person name="Terasawa K."/>
            <person name="Tsugane M."/>
            <person name="Tsuji K."/>
            <person name="Ueda S."/>
            <person name="Waki K."/>
            <person name="Yamagata H."/>
            <person name="Yamamoto M."/>
            <person name="Yamamoto S."/>
            <person name="Yamane H."/>
            <person name="Yoshiki S."/>
            <person name="Yoshihara R."/>
            <person name="Yukawa K."/>
            <person name="Zhong H."/>
            <person name="Yano M."/>
            <person name="Yuan Q."/>
            <person name="Ouyang S."/>
            <person name="Liu J."/>
            <person name="Jones K.M."/>
            <person name="Gansberger K."/>
            <person name="Moffat K."/>
            <person name="Hill J."/>
            <person name="Bera J."/>
            <person name="Fadrosh D."/>
            <person name="Jin S."/>
            <person name="Johri S."/>
            <person name="Kim M."/>
            <person name="Overton L."/>
            <person name="Reardon M."/>
            <person name="Tsitrin T."/>
            <person name="Vuong H."/>
            <person name="Weaver B."/>
            <person name="Ciecko A."/>
            <person name="Tallon L."/>
            <person name="Jackson J."/>
            <person name="Pai G."/>
            <person name="Aken S.V."/>
            <person name="Utterback T."/>
            <person name="Reidmuller S."/>
            <person name="Feldblyum T."/>
            <person name="Hsiao J."/>
            <person name="Zismann V."/>
            <person name="Iobst S."/>
            <person name="de Vazeille A.R."/>
            <person name="Buell C.R."/>
            <person name="Ying K."/>
            <person name="Li Y."/>
            <person name="Lu T."/>
            <person name="Huang Y."/>
            <person name="Zhao Q."/>
            <person name="Feng Q."/>
            <person name="Zhang L."/>
            <person name="Zhu J."/>
            <person name="Weng Q."/>
            <person name="Mu J."/>
            <person name="Lu Y."/>
            <person name="Fan D."/>
            <person name="Liu Y."/>
            <person name="Guan J."/>
            <person name="Zhang Y."/>
            <person name="Yu S."/>
            <person name="Liu X."/>
            <person name="Zhang Y."/>
            <person name="Hong G."/>
            <person name="Han B."/>
            <person name="Choisne N."/>
            <person name="Demange N."/>
            <person name="Orjeda G."/>
            <person name="Samain S."/>
            <person name="Cattolico L."/>
            <person name="Pelletier E."/>
            <person name="Couloux A."/>
            <person name="Segurens B."/>
            <person name="Wincker P."/>
            <person name="D'Hont A."/>
            <person name="Scarpelli C."/>
            <person name="Weissenbach J."/>
            <person name="Salanoubat M."/>
            <person name="Quetier F."/>
            <person name="Yu Y."/>
            <person name="Kim H.R."/>
            <person name="Rambo T."/>
            <person name="Currie J."/>
            <person name="Collura K."/>
            <person name="Luo M."/>
            <person name="Yang T."/>
            <person name="Ammiraju J.S.S."/>
            <person name="Engler F."/>
            <person name="Soderlund C."/>
            <person name="Wing R.A."/>
            <person name="Palmer L.E."/>
            <person name="de la Bastide M."/>
            <person name="Spiegel L."/>
            <person name="Nascimento L."/>
            <person name="Zutavern T."/>
            <person name="O'Shaughnessy A."/>
            <person name="Dike S."/>
            <person name="Dedhia N."/>
            <person name="Preston R."/>
            <person name="Balija V."/>
            <person name="McCombie W.R."/>
            <person name="Chow T."/>
            <person name="Chen H."/>
            <person name="Chung M."/>
            <person name="Chen C."/>
            <person name="Shaw J."/>
            <person name="Wu H."/>
            <person name="Hsiao K."/>
            <person name="Chao Y."/>
            <person name="Chu M."/>
            <person name="Cheng C."/>
            <person name="Hour A."/>
            <person name="Lee P."/>
            <person name="Lin S."/>
            <person name="Lin Y."/>
            <person name="Liou J."/>
            <person name="Liu S."/>
            <person name="Hsing Y."/>
            <person name="Raghuvanshi S."/>
            <person name="Mohanty A."/>
            <person name="Bharti A.K."/>
            <person name="Gaur A."/>
            <person name="Gupta V."/>
            <person name="Kumar D."/>
            <person name="Ravi V."/>
            <person name="Vij S."/>
            <person name="Kapur A."/>
            <person name="Khurana P."/>
            <person name="Khurana P."/>
            <person name="Khurana J.P."/>
            <person name="Tyagi A.K."/>
            <person name="Gaikwad K."/>
            <person name="Singh A."/>
            <person name="Dalal V."/>
            <person name="Srivastava S."/>
            <person name="Dixit A."/>
            <person name="Pal A.K."/>
            <person name="Ghazi I.A."/>
            <person name="Yadav M."/>
            <person name="Pandit A."/>
            <person name="Bhargava A."/>
            <person name="Sureshbabu K."/>
            <person name="Batra K."/>
            <person name="Sharma T.R."/>
            <person name="Mohapatra T."/>
            <person name="Singh N.K."/>
            <person name="Messing J."/>
            <person name="Nelson A.B."/>
            <person name="Fuks G."/>
            <person name="Kavchok S."/>
            <person name="Keizer G."/>
            <person name="Linton E."/>
            <person name="Llaca V."/>
            <person name="Song R."/>
            <person name="Tanyolac B."/>
            <person name="Young S."/>
            <person name="Ho-Il K."/>
            <person name="Hahn J.H."/>
            <person name="Sangsakoo G."/>
            <person name="Vanavichit A."/>
            <person name="de Mattos Luiz.A.T."/>
            <person name="Zimmer P.D."/>
            <person name="Malone G."/>
            <person name="Dellagostin O."/>
            <person name="de Oliveira A.C."/>
            <person name="Bevan M."/>
            <person name="Bancroft I."/>
            <person name="Minx P."/>
            <person name="Cordum H."/>
            <person name="Wilson R."/>
            <person name="Cheng Z."/>
            <person name="Jin W."/>
            <person name="Jiang J."/>
            <person name="Leong S.A."/>
            <person name="Iwama H."/>
            <person name="Gojobori T."/>
            <person name="Itoh T."/>
            <person name="Niimura Y."/>
            <person name="Fujii Y."/>
            <person name="Habara T."/>
            <person name="Sakai H."/>
            <person name="Sato Y."/>
            <person name="Wilson G."/>
            <person name="Kumar K."/>
            <person name="McCouch S."/>
            <person name="Juretic N."/>
            <person name="Hoen D."/>
            <person name="Wright S."/>
            <person name="Bruskiewich R."/>
            <person name="Bureau T."/>
            <person name="Miyao A."/>
            <person name="Hirochika H."/>
            <person name="Nishikawa T."/>
            <person name="Kadowaki K."/>
            <person name="Sugiura M."/>
            <person name="Burr B."/>
            <person name="Sasaki T."/>
        </authorList>
    </citation>
    <scope>NUCLEOTIDE SEQUENCE [LARGE SCALE GENOMIC DNA]</scope>
    <source>
        <strain evidence="3">cv. Nipponbare</strain>
    </source>
</reference>
<organism evidence="2 3">
    <name type="scientific">Oryza sativa subsp. japonica</name>
    <name type="common">Rice</name>
    <dbReference type="NCBI Taxonomy" id="39947"/>
    <lineage>
        <taxon>Eukaryota</taxon>
        <taxon>Viridiplantae</taxon>
        <taxon>Streptophyta</taxon>
        <taxon>Embryophyta</taxon>
        <taxon>Tracheophyta</taxon>
        <taxon>Spermatophyta</taxon>
        <taxon>Magnoliopsida</taxon>
        <taxon>Liliopsida</taxon>
        <taxon>Poales</taxon>
        <taxon>Poaceae</taxon>
        <taxon>BOP clade</taxon>
        <taxon>Oryzoideae</taxon>
        <taxon>Oryzeae</taxon>
        <taxon>Oryzinae</taxon>
        <taxon>Oryza</taxon>
        <taxon>Oryza sativa</taxon>
    </lineage>
</organism>
<proteinExistence type="predicted"/>
<evidence type="ECO:0000313" key="3">
    <source>
        <dbReference type="Proteomes" id="UP000000763"/>
    </source>
</evidence>
<evidence type="ECO:0000256" key="1">
    <source>
        <dbReference type="SAM" id="MobiDB-lite"/>
    </source>
</evidence>
<dbReference type="Proteomes" id="UP000000763">
    <property type="component" value="Chromosome 6"/>
</dbReference>
<feature type="region of interest" description="Disordered" evidence="1">
    <location>
        <begin position="155"/>
        <end position="174"/>
    </location>
</feature>
<dbReference type="EMBL" id="AP000559">
    <property type="protein sequence ID" value="BAD67670.1"/>
    <property type="molecule type" value="Genomic_DNA"/>
</dbReference>
<accession>Q5VSA5</accession>
<gene>
    <name evidence="2" type="primary">P0493C11.13</name>
</gene>
<feature type="compositionally biased region" description="Basic and acidic residues" evidence="1">
    <location>
        <begin position="162"/>
        <end position="174"/>
    </location>
</feature>
<reference evidence="3" key="2">
    <citation type="journal article" date="2008" name="Nucleic Acids Res.">
        <title>The rice annotation project database (RAP-DB): 2008 update.</title>
        <authorList>
            <consortium name="The rice annotation project (RAP)"/>
        </authorList>
    </citation>
    <scope>GENOME REANNOTATION</scope>
    <source>
        <strain evidence="3">cv. Nipponbare</strain>
    </source>
</reference>
<name>Q5VSA5_ORYSJ</name>
<sequence>MLPAATAAVTVSAIDVGDGEERPLCRNGSSCDGPTATHRPWWPWSTYLTAPAAALLPTADRRAASLPLSGDRRGGYPAPRRRRPWLPGPCPRRRPTRWMSASTLAAARTAAPLLHRRDRDRLAAGAAAVRAYAVVCRRVACAVRCDRGLAAWGMGGGGETETGGRGEEEKRNRV</sequence>
<protein>
    <submittedName>
        <fullName evidence="2">Uncharacterized protein</fullName>
    </submittedName>
</protein>
<dbReference type="AlphaFoldDB" id="Q5VSA5"/>